<evidence type="ECO:0000259" key="3">
    <source>
        <dbReference type="Pfam" id="PF05368"/>
    </source>
</evidence>
<name>A0A3R7IFI9_9EURO</name>
<dbReference type="PANTHER" id="PTHR42748">
    <property type="entry name" value="NITROGEN METABOLITE REPRESSION PROTEIN NMRA FAMILY MEMBER"/>
    <property type="match status" value="1"/>
</dbReference>
<comment type="similarity">
    <text evidence="1">Belongs to the NmrA-type oxidoreductase family.</text>
</comment>
<dbReference type="Gene3D" id="3.90.25.10">
    <property type="entry name" value="UDP-galactose 4-epimerase, domain 1"/>
    <property type="match status" value="1"/>
</dbReference>
<protein>
    <recommendedName>
        <fullName evidence="3">NmrA-like domain-containing protein</fullName>
    </recommendedName>
</protein>
<dbReference type="InterPro" id="IPR036291">
    <property type="entry name" value="NAD(P)-bd_dom_sf"/>
</dbReference>
<evidence type="ECO:0000256" key="2">
    <source>
        <dbReference type="ARBA" id="ARBA00022857"/>
    </source>
</evidence>
<dbReference type="Proteomes" id="UP000215289">
    <property type="component" value="Unassembled WGS sequence"/>
</dbReference>
<proteinExistence type="inferred from homology"/>
<feature type="domain" description="NmrA-like" evidence="3">
    <location>
        <begin position="2"/>
        <end position="287"/>
    </location>
</feature>
<gene>
    <name evidence="4" type="ORF">CFD26_106070</name>
</gene>
<dbReference type="EMBL" id="NIDN02000078">
    <property type="protein sequence ID" value="RLL97433.1"/>
    <property type="molecule type" value="Genomic_DNA"/>
</dbReference>
<evidence type="ECO:0000313" key="5">
    <source>
        <dbReference type="Proteomes" id="UP000215289"/>
    </source>
</evidence>
<dbReference type="SUPFAM" id="SSF51735">
    <property type="entry name" value="NAD(P)-binding Rossmann-fold domains"/>
    <property type="match status" value="1"/>
</dbReference>
<keyword evidence="5" id="KW-1185">Reference proteome</keyword>
<dbReference type="Gene3D" id="3.40.50.720">
    <property type="entry name" value="NAD(P)-binding Rossmann-like Domain"/>
    <property type="match status" value="1"/>
</dbReference>
<dbReference type="OrthoDB" id="3358371at2759"/>
<dbReference type="CDD" id="cd05251">
    <property type="entry name" value="NmrA_like_SDR_a"/>
    <property type="match status" value="1"/>
</dbReference>
<accession>A0A3R7IFI9</accession>
<evidence type="ECO:0000313" key="4">
    <source>
        <dbReference type="EMBL" id="RLL97433.1"/>
    </source>
</evidence>
<dbReference type="STRING" id="1245748.A0A3R7IFI9"/>
<dbReference type="InterPro" id="IPR008030">
    <property type="entry name" value="NmrA-like"/>
</dbReference>
<dbReference type="InterPro" id="IPR051164">
    <property type="entry name" value="NmrA-like_oxidored"/>
</dbReference>
<keyword evidence="2" id="KW-0521">NADP</keyword>
<evidence type="ECO:0000256" key="1">
    <source>
        <dbReference type="ARBA" id="ARBA00006328"/>
    </source>
</evidence>
<dbReference type="PANTHER" id="PTHR42748:SF31">
    <property type="entry name" value="NMRA-LIKE DOMAIN-CONTAINING PROTEIN-RELATED"/>
    <property type="match status" value="1"/>
</dbReference>
<comment type="caution">
    <text evidence="4">The sequence shown here is derived from an EMBL/GenBank/DDBJ whole genome shotgun (WGS) entry which is preliminary data.</text>
</comment>
<dbReference type="AlphaFoldDB" id="A0A3R7IFI9"/>
<reference evidence="4 5" key="1">
    <citation type="submission" date="2018-08" db="EMBL/GenBank/DDBJ databases">
        <title>Draft genome sequences of two Aspergillus turcosus clinical strains isolated from bronchoalveolar lavage fluid: one azole-susceptible and the other azole-resistant.</title>
        <authorList>
            <person name="Parent-Michaud M."/>
            <person name="Dufresne P.J."/>
            <person name="Fournier E."/>
            <person name="Martineau C."/>
            <person name="Moreira S."/>
            <person name="Perkins V."/>
            <person name="De Repentigny L."/>
            <person name="Dufresne S.F."/>
        </authorList>
    </citation>
    <scope>NUCLEOTIDE SEQUENCE [LARGE SCALE GENOMIC DNA]</scope>
    <source>
        <strain evidence="4">HMR AF 1038</strain>
    </source>
</reference>
<dbReference type="Pfam" id="PF05368">
    <property type="entry name" value="NmrA"/>
    <property type="match status" value="1"/>
</dbReference>
<organism evidence="4 5">
    <name type="scientific">Aspergillus turcosus</name>
    <dbReference type="NCBI Taxonomy" id="1245748"/>
    <lineage>
        <taxon>Eukaryota</taxon>
        <taxon>Fungi</taxon>
        <taxon>Dikarya</taxon>
        <taxon>Ascomycota</taxon>
        <taxon>Pezizomycotina</taxon>
        <taxon>Eurotiomycetes</taxon>
        <taxon>Eurotiomycetidae</taxon>
        <taxon>Eurotiales</taxon>
        <taxon>Aspergillaceae</taxon>
        <taxon>Aspergillus</taxon>
        <taxon>Aspergillus subgen. Fumigati</taxon>
    </lineage>
</organism>
<dbReference type="GO" id="GO:0005634">
    <property type="term" value="C:nucleus"/>
    <property type="evidence" value="ECO:0007669"/>
    <property type="project" value="TreeGrafter"/>
</dbReference>
<sequence length="310" mass="34185">MSKILTVFGATGKQGGSVIRAILQDAKLSQEFKIRGITRDTTKPAAQALAKKGVELRNADMNSKESLVQALQGSHSVFLVTTPAWGVAGSDAELVHGKNVTDAAKETDVQHLIFSSLLNVTETTGGQLKHVPHFDQKAQVEQCIRSIGVPATFVLAGYFMTNYPEMGMLRKGEDGVYTLAYPVSQDAKFPLVDIETDMGKYVAAALKNRSESLGAQILAAADYYTPTRILAEFEEVTGHKTRFVQVDFDTYKSFMPGPIAEEMLENHLFIENPGYYNGRDLKESHDLLEKAGYKPISWRDFLVRNKAAFL</sequence>